<keyword evidence="2" id="KW-1185">Reference proteome</keyword>
<evidence type="ECO:0000313" key="1">
    <source>
        <dbReference type="EMBL" id="PQA88741.1"/>
    </source>
</evidence>
<sequence length="70" mass="7536">MPEALSGEGMAGTGFQLFFNGLGVGRARRLKALEKENRRLRKAVFDPTLGNPILLAVNRLGGQLSRSPAI</sequence>
<dbReference type="AlphaFoldDB" id="A0A2S7K8C7"/>
<accession>A0A2S7K8C7</accession>
<proteinExistence type="predicted"/>
<dbReference type="Proteomes" id="UP000239504">
    <property type="component" value="Unassembled WGS sequence"/>
</dbReference>
<protein>
    <submittedName>
        <fullName evidence="1">Uncharacterized protein</fullName>
    </submittedName>
</protein>
<comment type="caution">
    <text evidence="1">The sequence shown here is derived from an EMBL/GenBank/DDBJ whole genome shotgun (WGS) entry which is preliminary data.</text>
</comment>
<evidence type="ECO:0000313" key="2">
    <source>
        <dbReference type="Proteomes" id="UP000239504"/>
    </source>
</evidence>
<gene>
    <name evidence="1" type="ORF">CW354_10750</name>
</gene>
<reference evidence="1 2" key="1">
    <citation type="submission" date="2017-12" db="EMBL/GenBank/DDBJ databases">
        <authorList>
            <person name="Hurst M.R.H."/>
        </authorList>
    </citation>
    <scope>NUCLEOTIDE SEQUENCE [LARGE SCALE GENOMIC DNA]</scope>
    <source>
        <strain evidence="1 2">SY-3-19</strain>
    </source>
</reference>
<dbReference type="EMBL" id="PJCH01000005">
    <property type="protein sequence ID" value="PQA88741.1"/>
    <property type="molecule type" value="Genomic_DNA"/>
</dbReference>
<name>A0A2S7K8C7_9PROT</name>
<organism evidence="1 2">
    <name type="scientific">Hyphococcus luteus</name>
    <dbReference type="NCBI Taxonomy" id="2058213"/>
    <lineage>
        <taxon>Bacteria</taxon>
        <taxon>Pseudomonadati</taxon>
        <taxon>Pseudomonadota</taxon>
        <taxon>Alphaproteobacteria</taxon>
        <taxon>Parvularculales</taxon>
        <taxon>Parvularculaceae</taxon>
        <taxon>Hyphococcus</taxon>
    </lineage>
</organism>